<dbReference type="EMBL" id="CP041345">
    <property type="protein sequence ID" value="QKG79396.1"/>
    <property type="molecule type" value="Genomic_DNA"/>
</dbReference>
<name>A0A7D3XLH3_9BACT</name>
<protein>
    <recommendedName>
        <fullName evidence="4">Nuclease</fullName>
    </recommendedName>
</protein>
<keyword evidence="3" id="KW-1185">Reference proteome</keyword>
<dbReference type="KEGG" id="ttz:FHG85_03640"/>
<evidence type="ECO:0008006" key="4">
    <source>
        <dbReference type="Google" id="ProtNLM"/>
    </source>
</evidence>
<organism evidence="2 3">
    <name type="scientific">Tenuifilum thalassicum</name>
    <dbReference type="NCBI Taxonomy" id="2590900"/>
    <lineage>
        <taxon>Bacteria</taxon>
        <taxon>Pseudomonadati</taxon>
        <taxon>Bacteroidota</taxon>
        <taxon>Bacteroidia</taxon>
        <taxon>Bacteroidales</taxon>
        <taxon>Tenuifilaceae</taxon>
        <taxon>Tenuifilum</taxon>
    </lineage>
</organism>
<evidence type="ECO:0000313" key="3">
    <source>
        <dbReference type="Proteomes" id="UP000500961"/>
    </source>
</evidence>
<feature type="chain" id="PRO_5029640300" description="Nuclease" evidence="1">
    <location>
        <begin position="21"/>
        <end position="182"/>
    </location>
</feature>
<reference evidence="2 3" key="1">
    <citation type="submission" date="2019-07" db="EMBL/GenBank/DDBJ databases">
        <title>Thalassofilum flectens gen. nov., sp. nov., a novel moderate thermophilic anaerobe from a shallow sea hot spring in Kunashir Island (Russia), representing a new family in the order Bacteroidales, and proposal of Thalassofilacea fam. nov.</title>
        <authorList>
            <person name="Kochetkova T.V."/>
            <person name="Podosokorskaya O.A."/>
            <person name="Novikov A."/>
            <person name="Elcheninov A.G."/>
            <person name="Toshchakov S.V."/>
            <person name="Kublanov I.V."/>
        </authorList>
    </citation>
    <scope>NUCLEOTIDE SEQUENCE [LARGE SCALE GENOMIC DNA]</scope>
    <source>
        <strain evidence="2 3">38-H</strain>
    </source>
</reference>
<sequence>MMVRLVISFCLVFMSLASFSQEVLDTVILVSNRKIVCNVKSVSSSKITIVRKDKTTPESLSRKQIHKILYSNGRVEKFNDLAFAMIDETSFQAVVITDNPADVDGLYVYGKVEAVSSKRSRNAKSAEKNARIRLQRRAAALGANYVLVTKSESRGGYREVPTHYYEGIAYGFEPPKKENNTP</sequence>
<accession>A0A7D3XLH3</accession>
<evidence type="ECO:0000313" key="2">
    <source>
        <dbReference type="EMBL" id="QKG79396.1"/>
    </source>
</evidence>
<feature type="signal peptide" evidence="1">
    <location>
        <begin position="1"/>
        <end position="20"/>
    </location>
</feature>
<gene>
    <name evidence="2" type="ORF">FHG85_03640</name>
</gene>
<dbReference type="Proteomes" id="UP000500961">
    <property type="component" value="Chromosome"/>
</dbReference>
<evidence type="ECO:0000256" key="1">
    <source>
        <dbReference type="SAM" id="SignalP"/>
    </source>
</evidence>
<keyword evidence="1" id="KW-0732">Signal</keyword>
<dbReference type="AlphaFoldDB" id="A0A7D3XLH3"/>
<proteinExistence type="predicted"/>
<dbReference type="RefSeq" id="WP_173073089.1">
    <property type="nucleotide sequence ID" value="NZ_CP041345.1"/>
</dbReference>